<dbReference type="RefSeq" id="WP_017740375.1">
    <property type="nucleotide sequence ID" value="NZ_KQ976354.1"/>
</dbReference>
<proteinExistence type="predicted"/>
<evidence type="ECO:0008006" key="3">
    <source>
        <dbReference type="Google" id="ProtNLM"/>
    </source>
</evidence>
<dbReference type="STRING" id="128403.WA1_31330"/>
<dbReference type="InterPro" id="IPR011009">
    <property type="entry name" value="Kinase-like_dom_sf"/>
</dbReference>
<dbReference type="OrthoDB" id="573511at2"/>
<reference evidence="1 2" key="1">
    <citation type="journal article" date="2013" name="Genome Biol. Evol.">
        <title>Genomes of Stigonematalean cyanobacteria (subsection V) and the evolution of oxygenic photosynthesis from prokaryotes to plastids.</title>
        <authorList>
            <person name="Dagan T."/>
            <person name="Roettger M."/>
            <person name="Stucken K."/>
            <person name="Landan G."/>
            <person name="Koch R."/>
            <person name="Major P."/>
            <person name="Gould S.B."/>
            <person name="Goremykin V.V."/>
            <person name="Rippka R."/>
            <person name="Tandeau de Marsac N."/>
            <person name="Gugger M."/>
            <person name="Lockhart P.J."/>
            <person name="Allen J.F."/>
            <person name="Brune I."/>
            <person name="Maus I."/>
            <person name="Puhler A."/>
            <person name="Martin W.F."/>
        </authorList>
    </citation>
    <scope>NUCLEOTIDE SEQUENCE [LARGE SCALE GENOMIC DNA]</scope>
    <source>
        <strain evidence="1 2">PCC 7110</strain>
    </source>
</reference>
<name>A0A139X3F8_9CYAN</name>
<dbReference type="EMBL" id="ANNX02000035">
    <property type="protein sequence ID" value="KYC39237.1"/>
    <property type="molecule type" value="Genomic_DNA"/>
</dbReference>
<protein>
    <recommendedName>
        <fullName evidence="3">Protein kinase domain-containing protein</fullName>
    </recommendedName>
</protein>
<organism evidence="1 2">
    <name type="scientific">Scytonema hofmannii PCC 7110</name>
    <dbReference type="NCBI Taxonomy" id="128403"/>
    <lineage>
        <taxon>Bacteria</taxon>
        <taxon>Bacillati</taxon>
        <taxon>Cyanobacteriota</taxon>
        <taxon>Cyanophyceae</taxon>
        <taxon>Nostocales</taxon>
        <taxon>Scytonemataceae</taxon>
        <taxon>Scytonema</taxon>
    </lineage>
</organism>
<keyword evidence="2" id="KW-1185">Reference proteome</keyword>
<comment type="caution">
    <text evidence="1">The sequence shown here is derived from an EMBL/GenBank/DDBJ whole genome shotgun (WGS) entry which is preliminary data.</text>
</comment>
<evidence type="ECO:0000313" key="1">
    <source>
        <dbReference type="EMBL" id="KYC39237.1"/>
    </source>
</evidence>
<dbReference type="Proteomes" id="UP000076925">
    <property type="component" value="Unassembled WGS sequence"/>
</dbReference>
<dbReference type="SUPFAM" id="SSF56112">
    <property type="entry name" value="Protein kinase-like (PK-like)"/>
    <property type="match status" value="1"/>
</dbReference>
<dbReference type="AlphaFoldDB" id="A0A139X3F8"/>
<accession>A0A139X3F8</accession>
<gene>
    <name evidence="1" type="ORF">WA1_31330</name>
</gene>
<sequence length="78" mass="9018">MFVLSNTVVAVPGYRITQQIYSGSKTLVYRGVREQDRQPIVIKLMRTEYPTLLEIAQFRNQLVLFLDDLQWADAASLK</sequence>
<evidence type="ECO:0000313" key="2">
    <source>
        <dbReference type="Proteomes" id="UP000076925"/>
    </source>
</evidence>